<dbReference type="Proteomes" id="UP000076532">
    <property type="component" value="Unassembled WGS sequence"/>
</dbReference>
<dbReference type="STRING" id="436010.A0A166K7A9"/>
<accession>A0A166K7A9</accession>
<evidence type="ECO:0000313" key="3">
    <source>
        <dbReference type="Proteomes" id="UP000076532"/>
    </source>
</evidence>
<feature type="compositionally biased region" description="Basic residues" evidence="1">
    <location>
        <begin position="224"/>
        <end position="244"/>
    </location>
</feature>
<keyword evidence="3" id="KW-1185">Reference proteome</keyword>
<sequence length="324" mass="35268">MSHRSHTIHDLTSLALHPSGVRVQGRHTNAIRDARGNLIARDAGGWGGVPKRARGALPAGGEEPAAEISIRKAMAEEEEEEEAEEGCQEEEEDGKDYGVTDYRARKRRKTIHDFDFLAPPVPDASVPSSDLLKQIHHFAASWYSSHDLLHDGSREYRRGRKAKKDAKTAKAAEEAAAAEARASGSKSVSASPKPESQPDEEEDEESDDEEGEDDEGEESDNVKGKGKAKGKSKAKGKAKSKKQSTARLDMYKTLDGSALLAIGMLLQHRTASLLLPTLADPDSWEAEMRREQEGGDVKGKGGKSGKRKGKWRGPQALVAKEEDE</sequence>
<organism evidence="2 3">
    <name type="scientific">Athelia psychrophila</name>
    <dbReference type="NCBI Taxonomy" id="1759441"/>
    <lineage>
        <taxon>Eukaryota</taxon>
        <taxon>Fungi</taxon>
        <taxon>Dikarya</taxon>
        <taxon>Basidiomycota</taxon>
        <taxon>Agaricomycotina</taxon>
        <taxon>Agaricomycetes</taxon>
        <taxon>Agaricomycetidae</taxon>
        <taxon>Atheliales</taxon>
        <taxon>Atheliaceae</taxon>
        <taxon>Athelia</taxon>
    </lineage>
</organism>
<evidence type="ECO:0000313" key="2">
    <source>
        <dbReference type="EMBL" id="KZP21606.1"/>
    </source>
</evidence>
<proteinExistence type="predicted"/>
<protein>
    <submittedName>
        <fullName evidence="2">Uncharacterized protein</fullName>
    </submittedName>
</protein>
<feature type="compositionally biased region" description="Basic and acidic residues" evidence="1">
    <location>
        <begin position="286"/>
        <end position="299"/>
    </location>
</feature>
<gene>
    <name evidence="2" type="ORF">FIBSPDRAFT_1044128</name>
</gene>
<dbReference type="EMBL" id="KV417546">
    <property type="protein sequence ID" value="KZP21606.1"/>
    <property type="molecule type" value="Genomic_DNA"/>
</dbReference>
<feature type="region of interest" description="Disordered" evidence="1">
    <location>
        <begin position="154"/>
        <end position="248"/>
    </location>
</feature>
<feature type="region of interest" description="Disordered" evidence="1">
    <location>
        <begin position="73"/>
        <end position="101"/>
    </location>
</feature>
<dbReference type="OrthoDB" id="2565191at2759"/>
<feature type="compositionally biased region" description="Basic residues" evidence="1">
    <location>
        <begin position="300"/>
        <end position="311"/>
    </location>
</feature>
<reference evidence="2 3" key="1">
    <citation type="journal article" date="2016" name="Mol. Biol. Evol.">
        <title>Comparative Genomics of Early-Diverging Mushroom-Forming Fungi Provides Insights into the Origins of Lignocellulose Decay Capabilities.</title>
        <authorList>
            <person name="Nagy L.G."/>
            <person name="Riley R."/>
            <person name="Tritt A."/>
            <person name="Adam C."/>
            <person name="Daum C."/>
            <person name="Floudas D."/>
            <person name="Sun H."/>
            <person name="Yadav J.S."/>
            <person name="Pangilinan J."/>
            <person name="Larsson K.H."/>
            <person name="Matsuura K."/>
            <person name="Barry K."/>
            <person name="Labutti K."/>
            <person name="Kuo R."/>
            <person name="Ohm R.A."/>
            <person name="Bhattacharya S.S."/>
            <person name="Shirouzu T."/>
            <person name="Yoshinaga Y."/>
            <person name="Martin F.M."/>
            <person name="Grigoriev I.V."/>
            <person name="Hibbett D.S."/>
        </authorList>
    </citation>
    <scope>NUCLEOTIDE SEQUENCE [LARGE SCALE GENOMIC DNA]</scope>
    <source>
        <strain evidence="2 3">CBS 109695</strain>
    </source>
</reference>
<evidence type="ECO:0000256" key="1">
    <source>
        <dbReference type="SAM" id="MobiDB-lite"/>
    </source>
</evidence>
<dbReference type="AlphaFoldDB" id="A0A166K7A9"/>
<name>A0A166K7A9_9AGAM</name>
<feature type="compositionally biased region" description="Acidic residues" evidence="1">
    <location>
        <begin position="197"/>
        <end position="219"/>
    </location>
</feature>
<feature type="compositionally biased region" description="Acidic residues" evidence="1">
    <location>
        <begin position="76"/>
        <end position="94"/>
    </location>
</feature>
<feature type="region of interest" description="Disordered" evidence="1">
    <location>
        <begin position="285"/>
        <end position="324"/>
    </location>
</feature>